<dbReference type="GO" id="GO:0009986">
    <property type="term" value="C:cell surface"/>
    <property type="evidence" value="ECO:0007669"/>
    <property type="project" value="TreeGrafter"/>
</dbReference>
<dbReference type="InterPro" id="IPR017853">
    <property type="entry name" value="GH"/>
</dbReference>
<evidence type="ECO:0000256" key="2">
    <source>
        <dbReference type="ARBA" id="ARBA00004401"/>
    </source>
</evidence>
<protein>
    <recommendedName>
        <fullName evidence="4">glucan endo-1,3-beta-D-glucosidase</fullName>
        <ecNumber evidence="4">3.2.1.39</ecNumber>
    </recommendedName>
    <alternativeName>
        <fullName evidence="14">Endo-1,3-beta-glucanase btgC</fullName>
    </alternativeName>
    <alternativeName>
        <fullName evidence="13">Laminarinase btgC</fullName>
    </alternativeName>
</protein>
<feature type="compositionally biased region" description="Low complexity" evidence="15">
    <location>
        <begin position="53"/>
        <end position="66"/>
    </location>
</feature>
<dbReference type="EMBL" id="CAJHJG010005174">
    <property type="protein sequence ID" value="CAD6948125.1"/>
    <property type="molecule type" value="Genomic_DNA"/>
</dbReference>
<comment type="similarity">
    <text evidence="3">Belongs to the glycosyl hydrolase 17 family.</text>
</comment>
<reference evidence="18" key="1">
    <citation type="submission" date="2016-04" db="EMBL/GenBank/DDBJ databases">
        <authorList>
            <person name="Nguyen H.D."/>
            <person name="Kesanakurti P."/>
            <person name="Cullis J."/>
            <person name="Levesque C.A."/>
            <person name="Hambleton S."/>
        </authorList>
    </citation>
    <scope>NUCLEOTIDE SEQUENCE</scope>
    <source>
        <strain evidence="18">DAOMC 238032</strain>
    </source>
</reference>
<feature type="compositionally biased region" description="Low complexity" evidence="15">
    <location>
        <begin position="167"/>
        <end position="197"/>
    </location>
</feature>
<keyword evidence="5" id="KW-1003">Cell membrane</keyword>
<evidence type="ECO:0000313" key="17">
    <source>
        <dbReference type="EMBL" id="CAD6948125.1"/>
    </source>
</evidence>
<reference evidence="18" key="2">
    <citation type="journal article" date="2019" name="IMA Fungus">
        <title>Genome sequencing and comparison of five Tilletia species to identify candidate genes for the detection of regulated species infecting wheat.</title>
        <authorList>
            <person name="Nguyen H.D.T."/>
            <person name="Sultana T."/>
            <person name="Kesanakurti P."/>
            <person name="Hambleton S."/>
        </authorList>
    </citation>
    <scope>NUCLEOTIDE SEQUENCE</scope>
    <source>
        <strain evidence="18">DAOMC 238032</strain>
    </source>
</reference>
<keyword evidence="9" id="KW-0119">Carbohydrate metabolism</keyword>
<evidence type="ECO:0000256" key="5">
    <source>
        <dbReference type="ARBA" id="ARBA00022475"/>
    </source>
</evidence>
<comment type="function">
    <text evidence="12">Glucanases play a role in cell expansion during growth, in cell-cell fusion during mating, and in spore release during sporulation. This enzyme may be involved in beta-glucan degradation. Active on laminarin and lichenan.</text>
</comment>
<feature type="signal peptide" evidence="16">
    <location>
        <begin position="1"/>
        <end position="21"/>
    </location>
</feature>
<evidence type="ECO:0000256" key="15">
    <source>
        <dbReference type="SAM" id="MobiDB-lite"/>
    </source>
</evidence>
<evidence type="ECO:0000256" key="7">
    <source>
        <dbReference type="ARBA" id="ARBA00023136"/>
    </source>
</evidence>
<accession>A0A177TDG8</accession>
<keyword evidence="20" id="KW-1185">Reference proteome</keyword>
<dbReference type="GO" id="GO:0042973">
    <property type="term" value="F:glucan endo-1,3-beta-D-glucosidase activity"/>
    <property type="evidence" value="ECO:0007669"/>
    <property type="project" value="UniProtKB-EC"/>
</dbReference>
<dbReference type="InterPro" id="IPR050732">
    <property type="entry name" value="Beta-glucan_modifiers"/>
</dbReference>
<dbReference type="PANTHER" id="PTHR16631">
    <property type="entry name" value="GLUCAN 1,3-BETA-GLUCOSIDASE"/>
    <property type="match status" value="1"/>
</dbReference>
<sequence>MRPSIVLLPLIVSGVVQAVGAETVPKSVVSPHDFLPTLPASAFSTTATATAASTRTASTGQRATASPAQSGLSKSLNNSVPLQEIALPPLLSHPTRPNATNASDTYLLNTWSGRMQFHIGSLFENLVQASIPDRQKPSSKKDVTSAGATGCSCDCGCDQHNDDSQHDNSTSSSNSSSTPSALPKPSSTAAPSSVPTIVPVPPVTTPKPKPQQKSCFPALDFKMPSDVPDTGVDGWWCDMEDEYAFLGFSYDLSSCPSLKQLRTDFKRMRTEFNSRYVRLYSACESSPRPSMNDDLITAAWEAGLGLHMLIWFGFEGGNLWKTRKRDLLQTIKGNEKAPFVVRAVVVGSEPLFDSVLEPEELAEQIVDIKDKLSEYTGKGLGGMQVTLSEMPYGFMSHKNAPAVFKAMDIVEGNILPFFDQRATTGGQAWTLVTDAYRYFQQQAKGKKVLYTQIGWPSTDSVWKANSESAIASVKGERAFFNLLDDNCEWFKAGVKGGVGWFAHIWNDVGLPGWGIMDESGKLKFDFRPQTTC</sequence>
<evidence type="ECO:0000313" key="19">
    <source>
        <dbReference type="Proteomes" id="UP000077671"/>
    </source>
</evidence>
<comment type="catalytic activity">
    <reaction evidence="1">
        <text>Hydrolysis of (1-&gt;3)-beta-D-glucosidic linkages in (1-&gt;3)-beta-D-glucans.</text>
        <dbReference type="EC" id="3.2.1.39"/>
    </reaction>
</comment>
<evidence type="ECO:0000256" key="12">
    <source>
        <dbReference type="ARBA" id="ARBA00037649"/>
    </source>
</evidence>
<keyword evidence="10" id="KW-0961">Cell wall biogenesis/degradation</keyword>
<dbReference type="SUPFAM" id="SSF51445">
    <property type="entry name" value="(Trans)glycosidases"/>
    <property type="match status" value="1"/>
</dbReference>
<keyword evidence="6" id="KW-0378">Hydrolase</keyword>
<evidence type="ECO:0000313" key="18">
    <source>
        <dbReference type="EMBL" id="KAE8250164.1"/>
    </source>
</evidence>
<dbReference type="Proteomes" id="UP000077671">
    <property type="component" value="Unassembled WGS sequence"/>
</dbReference>
<name>A0A177TDG8_9BASI</name>
<dbReference type="GO" id="GO:0000272">
    <property type="term" value="P:polysaccharide catabolic process"/>
    <property type="evidence" value="ECO:0007669"/>
    <property type="project" value="UniProtKB-KW"/>
</dbReference>
<evidence type="ECO:0000256" key="10">
    <source>
        <dbReference type="ARBA" id="ARBA00023316"/>
    </source>
</evidence>
<dbReference type="Proteomes" id="UP000836402">
    <property type="component" value="Unassembled WGS sequence"/>
</dbReference>
<evidence type="ECO:0000256" key="3">
    <source>
        <dbReference type="ARBA" id="ARBA00008773"/>
    </source>
</evidence>
<evidence type="ECO:0000256" key="11">
    <source>
        <dbReference type="ARBA" id="ARBA00023326"/>
    </source>
</evidence>
<evidence type="ECO:0000256" key="9">
    <source>
        <dbReference type="ARBA" id="ARBA00023277"/>
    </source>
</evidence>
<feature type="chain" id="PRO_5043859258" description="glucan endo-1,3-beta-D-glucosidase" evidence="16">
    <location>
        <begin position="22"/>
        <end position="532"/>
    </location>
</feature>
<evidence type="ECO:0000256" key="13">
    <source>
        <dbReference type="ARBA" id="ARBA00042373"/>
    </source>
</evidence>
<comment type="caution">
    <text evidence="18">The sequence shown here is derived from an EMBL/GenBank/DDBJ whole genome shotgun (WGS) entry which is preliminary data.</text>
</comment>
<dbReference type="GO" id="GO:0005886">
    <property type="term" value="C:plasma membrane"/>
    <property type="evidence" value="ECO:0007669"/>
    <property type="project" value="UniProtKB-SubCell"/>
</dbReference>
<keyword evidence="8" id="KW-0325">Glycoprotein</keyword>
<evidence type="ECO:0000256" key="14">
    <source>
        <dbReference type="ARBA" id="ARBA00043078"/>
    </source>
</evidence>
<feature type="compositionally biased region" description="Pro residues" evidence="15">
    <location>
        <begin position="198"/>
        <end position="209"/>
    </location>
</feature>
<organism evidence="18 19">
    <name type="scientific">Tilletia caries</name>
    <name type="common">wheat bunt fungus</name>
    <dbReference type="NCBI Taxonomy" id="13290"/>
    <lineage>
        <taxon>Eukaryota</taxon>
        <taxon>Fungi</taxon>
        <taxon>Dikarya</taxon>
        <taxon>Basidiomycota</taxon>
        <taxon>Ustilaginomycotina</taxon>
        <taxon>Exobasidiomycetes</taxon>
        <taxon>Tilletiales</taxon>
        <taxon>Tilletiaceae</taxon>
        <taxon>Tilletia</taxon>
    </lineage>
</organism>
<evidence type="ECO:0000256" key="6">
    <source>
        <dbReference type="ARBA" id="ARBA00022801"/>
    </source>
</evidence>
<keyword evidence="16" id="KW-0732">Signal</keyword>
<evidence type="ECO:0000256" key="1">
    <source>
        <dbReference type="ARBA" id="ARBA00000382"/>
    </source>
</evidence>
<evidence type="ECO:0000256" key="4">
    <source>
        <dbReference type="ARBA" id="ARBA00012780"/>
    </source>
</evidence>
<feature type="region of interest" description="Disordered" evidence="15">
    <location>
        <begin position="53"/>
        <end position="75"/>
    </location>
</feature>
<dbReference type="EC" id="3.2.1.39" evidence="4"/>
<dbReference type="GO" id="GO:0005576">
    <property type="term" value="C:extracellular region"/>
    <property type="evidence" value="ECO:0007669"/>
    <property type="project" value="TreeGrafter"/>
</dbReference>
<dbReference type="GO" id="GO:0009277">
    <property type="term" value="C:fungal-type cell wall"/>
    <property type="evidence" value="ECO:0007669"/>
    <property type="project" value="TreeGrafter"/>
</dbReference>
<feature type="region of interest" description="Disordered" evidence="15">
    <location>
        <begin position="162"/>
        <end position="217"/>
    </location>
</feature>
<evidence type="ECO:0000256" key="8">
    <source>
        <dbReference type="ARBA" id="ARBA00023180"/>
    </source>
</evidence>
<dbReference type="EMBL" id="LWDD02001265">
    <property type="protein sequence ID" value="KAE8250164.1"/>
    <property type="molecule type" value="Genomic_DNA"/>
</dbReference>
<reference evidence="17" key="3">
    <citation type="submission" date="2020-10" db="EMBL/GenBank/DDBJ databases">
        <authorList>
            <person name="Sedaghatjoo S."/>
        </authorList>
    </citation>
    <scope>NUCLEOTIDE SEQUENCE</scope>
    <source>
        <strain evidence="17">AZH3</strain>
    </source>
</reference>
<dbReference type="PANTHER" id="PTHR16631:SF17">
    <property type="entry name" value="GLUCAN ENDO-1,3-BETA-GLUCOSIDASE BTGC"/>
    <property type="match status" value="1"/>
</dbReference>
<evidence type="ECO:0000256" key="16">
    <source>
        <dbReference type="SAM" id="SignalP"/>
    </source>
</evidence>
<gene>
    <name evidence="18" type="ORF">A4X03_0g6506</name>
    <name evidence="17" type="ORF">JKIAZH3_G1089</name>
</gene>
<proteinExistence type="inferred from homology"/>
<dbReference type="GO" id="GO:0071555">
    <property type="term" value="P:cell wall organization"/>
    <property type="evidence" value="ECO:0007669"/>
    <property type="project" value="UniProtKB-KW"/>
</dbReference>
<comment type="subcellular location">
    <subcellularLocation>
        <location evidence="2">Cell membrane</location>
        <topology evidence="2">Single-pass type II membrane protein</topology>
    </subcellularLocation>
</comment>
<keyword evidence="7" id="KW-0472">Membrane</keyword>
<dbReference type="AlphaFoldDB" id="A0A177TDG8"/>
<keyword evidence="11" id="KW-0624">Polysaccharide degradation</keyword>
<evidence type="ECO:0000313" key="20">
    <source>
        <dbReference type="Proteomes" id="UP000836402"/>
    </source>
</evidence>